<gene>
    <name evidence="1" type="ORF">SAMN05421811_108167</name>
</gene>
<dbReference type="STRING" id="568860.SAMN05421811_108167"/>
<dbReference type="EMBL" id="FOHX01000008">
    <property type="protein sequence ID" value="SEU24797.1"/>
    <property type="molecule type" value="Genomic_DNA"/>
</dbReference>
<dbReference type="Proteomes" id="UP000199361">
    <property type="component" value="Unassembled WGS sequence"/>
</dbReference>
<evidence type="ECO:0000313" key="2">
    <source>
        <dbReference type="Proteomes" id="UP000199361"/>
    </source>
</evidence>
<sequence length="86" mass="9806">MAASGEDRWLSALRDHAARLAFPDWTPQPGDWAHLYTGFDDDGVPYTEVAVYRCDPDGGHERIRHTRYRSGALTAFWARLVNEITE</sequence>
<proteinExistence type="predicted"/>
<organism evidence="1 2">
    <name type="scientific">Nonomuraea wenchangensis</name>
    <dbReference type="NCBI Taxonomy" id="568860"/>
    <lineage>
        <taxon>Bacteria</taxon>
        <taxon>Bacillati</taxon>
        <taxon>Actinomycetota</taxon>
        <taxon>Actinomycetes</taxon>
        <taxon>Streptosporangiales</taxon>
        <taxon>Streptosporangiaceae</taxon>
        <taxon>Nonomuraea</taxon>
    </lineage>
</organism>
<accession>A0A1I0KJ77</accession>
<protein>
    <submittedName>
        <fullName evidence="1">Uncharacterized protein</fullName>
    </submittedName>
</protein>
<dbReference type="OrthoDB" id="3535479at2"/>
<dbReference type="RefSeq" id="WP_091085761.1">
    <property type="nucleotide sequence ID" value="NZ_FOHX01000008.1"/>
</dbReference>
<dbReference type="AlphaFoldDB" id="A0A1I0KJ77"/>
<keyword evidence="2" id="KW-1185">Reference proteome</keyword>
<evidence type="ECO:0000313" key="1">
    <source>
        <dbReference type="EMBL" id="SEU24797.1"/>
    </source>
</evidence>
<reference evidence="1 2" key="1">
    <citation type="submission" date="2016-10" db="EMBL/GenBank/DDBJ databases">
        <authorList>
            <person name="de Groot N.N."/>
        </authorList>
    </citation>
    <scope>NUCLEOTIDE SEQUENCE [LARGE SCALE GENOMIC DNA]</scope>
    <source>
        <strain evidence="1 2">CGMCC 4.5598</strain>
    </source>
</reference>
<name>A0A1I0KJ77_9ACTN</name>